<name>A0ABN9R0H2_9DINO</name>
<evidence type="ECO:0000256" key="7">
    <source>
        <dbReference type="ARBA" id="ARBA00023326"/>
    </source>
</evidence>
<keyword evidence="4 8" id="KW-0378">Hydrolase</keyword>
<proteinExistence type="inferred from homology"/>
<dbReference type="Proteomes" id="UP001189429">
    <property type="component" value="Unassembled WGS sequence"/>
</dbReference>
<gene>
    <name evidence="9" type="ORF">PCOR1329_LOCUS16521</name>
</gene>
<evidence type="ECO:0000256" key="2">
    <source>
        <dbReference type="ARBA" id="ARBA00005652"/>
    </source>
</evidence>
<comment type="caution">
    <text evidence="9">The sequence shown here is derived from an EMBL/GenBank/DDBJ whole genome shotgun (WGS) entry which is preliminary data.</text>
</comment>
<evidence type="ECO:0000256" key="6">
    <source>
        <dbReference type="ARBA" id="ARBA00023295"/>
    </source>
</evidence>
<sequence length="506" mass="54819">MAAPANGKLHWALAASGLGNLALAGLLLPWKRKATRRRPPARPRRQCPTSGRLAASIFVMLQLDWMSDDGMSLRDEASLRLQLSKLKTAGVRGVMADVWWGLCEPQPRQYRFGAVKGLCGLLRSVGLELQAVMSFHMCGGNVGDAVTVPLPSWALGPARERGLLYQGEHGVVSEDCLSLSADEEAIFDDGAGQKRTALRCYRDFIAAFAGACGDHLGSTVGELQVGLGPCGELRYPSYMLSKGWEYPGVGLVMAYDKGMVKMLEKATKVKRPPQGLPKDQNAGPDACEFFKAAPQHAPPGQATEAFAKGEGRAFLEWYTKVLLDHGAAVMREAVAALQQVGPVDPQKLCLSAKVSGIHWYCLHPSRAAEACAGYNNAYGADAYFDIAQMLSSVAAQAGRPVLFNFTCLEMNNWNVGMPHTLSAPEDLIAQVRRACVAHNVPLSGENALEFNLADGDWAFDQMKKQLRGWSAGRDAMHGLTILRLKEEFVSEASLKALREFVVSFPA</sequence>
<dbReference type="EMBL" id="CAUYUJ010005073">
    <property type="protein sequence ID" value="CAK0812175.1"/>
    <property type="molecule type" value="Genomic_DNA"/>
</dbReference>
<dbReference type="PANTHER" id="PTHR31352:SF1">
    <property type="entry name" value="BETA-AMYLASE 3, CHLOROPLASTIC"/>
    <property type="match status" value="1"/>
</dbReference>
<keyword evidence="6 8" id="KW-0326">Glycosidase</keyword>
<dbReference type="PROSITE" id="PS00506">
    <property type="entry name" value="BETA_AMYLASE_1"/>
    <property type="match status" value="1"/>
</dbReference>
<reference evidence="9" key="1">
    <citation type="submission" date="2023-10" db="EMBL/GenBank/DDBJ databases">
        <authorList>
            <person name="Chen Y."/>
            <person name="Shah S."/>
            <person name="Dougan E. K."/>
            <person name="Thang M."/>
            <person name="Chan C."/>
        </authorList>
    </citation>
    <scope>NUCLEOTIDE SEQUENCE [LARGE SCALE GENOMIC DNA]</scope>
</reference>
<keyword evidence="7 8" id="KW-0624">Polysaccharide degradation</keyword>
<dbReference type="SUPFAM" id="SSF51445">
    <property type="entry name" value="(Trans)glycosidases"/>
    <property type="match status" value="1"/>
</dbReference>
<evidence type="ECO:0000256" key="5">
    <source>
        <dbReference type="ARBA" id="ARBA00023277"/>
    </source>
</evidence>
<keyword evidence="10" id="KW-1185">Reference proteome</keyword>
<dbReference type="EC" id="3.2.1.2" evidence="3 8"/>
<evidence type="ECO:0000256" key="3">
    <source>
        <dbReference type="ARBA" id="ARBA00012594"/>
    </source>
</evidence>
<comment type="catalytic activity">
    <reaction evidence="1 8">
        <text>Hydrolysis of (1-&gt;4)-alpha-D-glucosidic linkages in polysaccharides so as to remove successive maltose units from the non-reducing ends of the chains.</text>
        <dbReference type="EC" id="3.2.1.2"/>
    </reaction>
</comment>
<evidence type="ECO:0000256" key="4">
    <source>
        <dbReference type="ARBA" id="ARBA00022801"/>
    </source>
</evidence>
<evidence type="ECO:0000256" key="1">
    <source>
        <dbReference type="ARBA" id="ARBA00000546"/>
    </source>
</evidence>
<evidence type="ECO:0000256" key="8">
    <source>
        <dbReference type="RuleBase" id="RU000509"/>
    </source>
</evidence>
<dbReference type="InterPro" id="IPR017853">
    <property type="entry name" value="GH"/>
</dbReference>
<dbReference type="InterPro" id="IPR001554">
    <property type="entry name" value="Glyco_hydro_14"/>
</dbReference>
<organism evidence="9 10">
    <name type="scientific">Prorocentrum cordatum</name>
    <dbReference type="NCBI Taxonomy" id="2364126"/>
    <lineage>
        <taxon>Eukaryota</taxon>
        <taxon>Sar</taxon>
        <taxon>Alveolata</taxon>
        <taxon>Dinophyceae</taxon>
        <taxon>Prorocentrales</taxon>
        <taxon>Prorocentraceae</taxon>
        <taxon>Prorocentrum</taxon>
    </lineage>
</organism>
<dbReference type="Pfam" id="PF01373">
    <property type="entry name" value="Glyco_hydro_14"/>
    <property type="match status" value="1"/>
</dbReference>
<accession>A0ABN9R0H2</accession>
<dbReference type="PANTHER" id="PTHR31352">
    <property type="entry name" value="BETA-AMYLASE 1, CHLOROPLASTIC"/>
    <property type="match status" value="1"/>
</dbReference>
<evidence type="ECO:0000313" key="10">
    <source>
        <dbReference type="Proteomes" id="UP001189429"/>
    </source>
</evidence>
<evidence type="ECO:0000313" key="9">
    <source>
        <dbReference type="EMBL" id="CAK0812175.1"/>
    </source>
</evidence>
<comment type="similarity">
    <text evidence="2 8">Belongs to the glycosyl hydrolase 14 family.</text>
</comment>
<keyword evidence="5 8" id="KW-0119">Carbohydrate metabolism</keyword>
<dbReference type="Gene3D" id="3.20.20.80">
    <property type="entry name" value="Glycosidases"/>
    <property type="match status" value="1"/>
</dbReference>
<dbReference type="InterPro" id="IPR018238">
    <property type="entry name" value="Glyco_hydro_14_CS"/>
</dbReference>
<dbReference type="PRINTS" id="PR00750">
    <property type="entry name" value="BETAAMYLASE"/>
</dbReference>
<protein>
    <recommendedName>
        <fullName evidence="3 8">Beta-amylase</fullName>
        <ecNumber evidence="3 8">3.2.1.2</ecNumber>
    </recommendedName>
</protein>